<evidence type="ECO:0000256" key="1">
    <source>
        <dbReference type="SAM" id="MobiDB-lite"/>
    </source>
</evidence>
<name>A0A1Y3B6M7_EURMA</name>
<feature type="region of interest" description="Disordered" evidence="1">
    <location>
        <begin position="15"/>
        <end position="51"/>
    </location>
</feature>
<evidence type="ECO:0000313" key="3">
    <source>
        <dbReference type="Proteomes" id="UP000194236"/>
    </source>
</evidence>
<evidence type="ECO:0000313" key="2">
    <source>
        <dbReference type="EMBL" id="OTF75608.1"/>
    </source>
</evidence>
<dbReference type="Proteomes" id="UP000194236">
    <property type="component" value="Unassembled WGS sequence"/>
</dbReference>
<reference evidence="2 3" key="1">
    <citation type="submission" date="2017-03" db="EMBL/GenBank/DDBJ databases">
        <title>Genome Survey of Euroglyphus maynei.</title>
        <authorList>
            <person name="Arlian L.G."/>
            <person name="Morgan M.S."/>
            <person name="Rider S.D."/>
        </authorList>
    </citation>
    <scope>NUCLEOTIDE SEQUENCE [LARGE SCALE GENOMIC DNA]</scope>
    <source>
        <strain evidence="2">Arlian Lab</strain>
        <tissue evidence="2">Whole body</tissue>
    </source>
</reference>
<keyword evidence="3" id="KW-1185">Reference proteome</keyword>
<protein>
    <submittedName>
        <fullName evidence="2">Uncharacterized protein</fullName>
    </submittedName>
</protein>
<accession>A0A1Y3B6M7</accession>
<dbReference type="EMBL" id="MUJZ01041084">
    <property type="protein sequence ID" value="OTF75608.1"/>
    <property type="molecule type" value="Genomic_DNA"/>
</dbReference>
<sequence>MLNLVGTSKNENTYGIIGQQQQQRTIPSSSNITGSSIPQQHAQTSHSNMNVFRQQQPIYHSNQVQIYGTIYNNQMKSNIQPSSQQQLYGTKLNYAPLNGLPPSSN</sequence>
<feature type="compositionally biased region" description="Polar residues" evidence="1">
    <location>
        <begin position="24"/>
        <end position="51"/>
    </location>
</feature>
<gene>
    <name evidence="2" type="ORF">BLA29_009196</name>
</gene>
<proteinExistence type="predicted"/>
<comment type="caution">
    <text evidence="2">The sequence shown here is derived from an EMBL/GenBank/DDBJ whole genome shotgun (WGS) entry which is preliminary data.</text>
</comment>
<organism evidence="2 3">
    <name type="scientific">Euroglyphus maynei</name>
    <name type="common">Mayne's house dust mite</name>
    <dbReference type="NCBI Taxonomy" id="6958"/>
    <lineage>
        <taxon>Eukaryota</taxon>
        <taxon>Metazoa</taxon>
        <taxon>Ecdysozoa</taxon>
        <taxon>Arthropoda</taxon>
        <taxon>Chelicerata</taxon>
        <taxon>Arachnida</taxon>
        <taxon>Acari</taxon>
        <taxon>Acariformes</taxon>
        <taxon>Sarcoptiformes</taxon>
        <taxon>Astigmata</taxon>
        <taxon>Psoroptidia</taxon>
        <taxon>Analgoidea</taxon>
        <taxon>Pyroglyphidae</taxon>
        <taxon>Pyroglyphinae</taxon>
        <taxon>Euroglyphus</taxon>
    </lineage>
</organism>
<dbReference type="AlphaFoldDB" id="A0A1Y3B6M7"/>